<dbReference type="EMBL" id="BART01022701">
    <property type="protein sequence ID" value="GAG99649.1"/>
    <property type="molecule type" value="Genomic_DNA"/>
</dbReference>
<evidence type="ECO:0000313" key="1">
    <source>
        <dbReference type="EMBL" id="GAG99649.1"/>
    </source>
</evidence>
<protein>
    <submittedName>
        <fullName evidence="1">Uncharacterized protein</fullName>
    </submittedName>
</protein>
<dbReference type="AlphaFoldDB" id="X1BV49"/>
<name>X1BV49_9ZZZZ</name>
<comment type="caution">
    <text evidence="1">The sequence shown here is derived from an EMBL/GenBank/DDBJ whole genome shotgun (WGS) entry which is preliminary data.</text>
</comment>
<sequence>MASFPDNALASFYGMLTIEKIFAVLNALLQARKLIAGNYNPAKTEIVEGTAYTIVSANQAAELFGFGSQLHRMAIYQFKGAGGQIPVTAFALPAASGGAAATKTVTFAVNATSAGSYIFRCGSYLIDDVIQIGVASGDTPDAIAALLNTAINANENLPFTSTVLAGVVTLAAKTLDLTSDELLITNNQKSEETE</sequence>
<organism evidence="1">
    <name type="scientific">marine sediment metagenome</name>
    <dbReference type="NCBI Taxonomy" id="412755"/>
    <lineage>
        <taxon>unclassified sequences</taxon>
        <taxon>metagenomes</taxon>
        <taxon>ecological metagenomes</taxon>
    </lineage>
</organism>
<feature type="non-terminal residue" evidence="1">
    <location>
        <position position="194"/>
    </location>
</feature>
<proteinExistence type="predicted"/>
<accession>X1BV49</accession>
<reference evidence="1" key="1">
    <citation type="journal article" date="2014" name="Front. Microbiol.">
        <title>High frequency of phylogenetically diverse reductive dehalogenase-homologous genes in deep subseafloor sedimentary metagenomes.</title>
        <authorList>
            <person name="Kawai M."/>
            <person name="Futagami T."/>
            <person name="Toyoda A."/>
            <person name="Takaki Y."/>
            <person name="Nishi S."/>
            <person name="Hori S."/>
            <person name="Arai W."/>
            <person name="Tsubouchi T."/>
            <person name="Morono Y."/>
            <person name="Uchiyama I."/>
            <person name="Ito T."/>
            <person name="Fujiyama A."/>
            <person name="Inagaki F."/>
            <person name="Takami H."/>
        </authorList>
    </citation>
    <scope>NUCLEOTIDE SEQUENCE</scope>
    <source>
        <strain evidence="1">Expedition CK06-06</strain>
    </source>
</reference>
<gene>
    <name evidence="1" type="ORF">S01H4_41495</name>
</gene>